<proteinExistence type="predicted"/>
<comment type="caution">
    <text evidence="2">The sequence shown here is derived from an EMBL/GenBank/DDBJ whole genome shotgun (WGS) entry which is preliminary data.</text>
</comment>
<dbReference type="RefSeq" id="WP_320509575.1">
    <property type="nucleotide sequence ID" value="NZ_JAXCLW010000005.1"/>
</dbReference>
<accession>A0ABU5EE64</accession>
<dbReference type="EMBL" id="JAXCLW010000005">
    <property type="protein sequence ID" value="MDY0884501.1"/>
    <property type="molecule type" value="Genomic_DNA"/>
</dbReference>
<evidence type="ECO:0000313" key="2">
    <source>
        <dbReference type="EMBL" id="MDY0884501.1"/>
    </source>
</evidence>
<gene>
    <name evidence="2" type="ORF">SMD27_16780</name>
</gene>
<organism evidence="2 3">
    <name type="scientific">Dongia soli</name>
    <dbReference type="NCBI Taxonomy" id="600628"/>
    <lineage>
        <taxon>Bacteria</taxon>
        <taxon>Pseudomonadati</taxon>
        <taxon>Pseudomonadota</taxon>
        <taxon>Alphaproteobacteria</taxon>
        <taxon>Rhodospirillales</taxon>
        <taxon>Dongiaceae</taxon>
        <taxon>Dongia</taxon>
    </lineage>
</organism>
<feature type="domain" description="SHOCT" evidence="1">
    <location>
        <begin position="31"/>
        <end position="57"/>
    </location>
</feature>
<name>A0ABU5EE64_9PROT</name>
<keyword evidence="3" id="KW-1185">Reference proteome</keyword>
<reference evidence="2 3" key="1">
    <citation type="journal article" date="2016" name="Antonie Van Leeuwenhoek">
        <title>Dongia soli sp. nov., isolated from soil from Dokdo, Korea.</title>
        <authorList>
            <person name="Kim D.U."/>
            <person name="Lee H."/>
            <person name="Kim H."/>
            <person name="Kim S.G."/>
            <person name="Ka J.O."/>
        </authorList>
    </citation>
    <scope>NUCLEOTIDE SEQUENCE [LARGE SCALE GENOMIC DNA]</scope>
    <source>
        <strain evidence="2 3">D78</strain>
    </source>
</reference>
<dbReference type="InterPro" id="IPR018649">
    <property type="entry name" value="SHOCT"/>
</dbReference>
<dbReference type="Proteomes" id="UP001279642">
    <property type="component" value="Unassembled WGS sequence"/>
</dbReference>
<evidence type="ECO:0000313" key="3">
    <source>
        <dbReference type="Proteomes" id="UP001279642"/>
    </source>
</evidence>
<evidence type="ECO:0000259" key="1">
    <source>
        <dbReference type="Pfam" id="PF09851"/>
    </source>
</evidence>
<sequence>MSSLLMLAACGGGGASQDTTVRNTTVSKGQALIDLKNAYDSGAMSKDEYEEERDKILDE</sequence>
<dbReference type="Pfam" id="PF09851">
    <property type="entry name" value="SHOCT"/>
    <property type="match status" value="1"/>
</dbReference>
<protein>
    <submittedName>
        <fullName evidence="2">SHOCT domain-containing protein</fullName>
    </submittedName>
</protein>